<protein>
    <recommendedName>
        <fullName evidence="2">Hexosyltransferase</fullName>
    </recommendedName>
</protein>
<name>A0A7S4C3B7_CHRCT</name>
<dbReference type="EMBL" id="HBIZ01061878">
    <property type="protein sequence ID" value="CAE0785636.1"/>
    <property type="molecule type" value="Transcribed_RNA"/>
</dbReference>
<gene>
    <name evidence="1" type="ORF">PCAR00345_LOCUS38344</name>
</gene>
<evidence type="ECO:0008006" key="2">
    <source>
        <dbReference type="Google" id="ProtNLM"/>
    </source>
</evidence>
<organism evidence="1">
    <name type="scientific">Chrysotila carterae</name>
    <name type="common">Marine alga</name>
    <name type="synonym">Syracosphaera carterae</name>
    <dbReference type="NCBI Taxonomy" id="13221"/>
    <lineage>
        <taxon>Eukaryota</taxon>
        <taxon>Haptista</taxon>
        <taxon>Haptophyta</taxon>
        <taxon>Prymnesiophyceae</taxon>
        <taxon>Isochrysidales</taxon>
        <taxon>Isochrysidaceae</taxon>
        <taxon>Chrysotila</taxon>
    </lineage>
</organism>
<reference evidence="1" key="1">
    <citation type="submission" date="2021-01" db="EMBL/GenBank/DDBJ databases">
        <authorList>
            <person name="Corre E."/>
            <person name="Pelletier E."/>
            <person name="Niang G."/>
            <person name="Scheremetjew M."/>
            <person name="Finn R."/>
            <person name="Kale V."/>
            <person name="Holt S."/>
            <person name="Cochrane G."/>
            <person name="Meng A."/>
            <person name="Brown T."/>
            <person name="Cohen L."/>
        </authorList>
    </citation>
    <scope>NUCLEOTIDE SEQUENCE</scope>
    <source>
        <strain evidence="1">CCMP645</strain>
    </source>
</reference>
<accession>A0A7S4C3B7</accession>
<proteinExistence type="predicted"/>
<sequence length="346" mass="39901">MPLPQLRLPDAAVADTNLLEVQQLVFFASHTLDDADLRLYRHYSRQLRYGHDSRSMRLWMMLYRPWEAGVLAGAASDELGEGVCVWGDAALRTLFPRLAVSIDTHQGMASTPEANHRRYFWFHASLMVWNASFGHAYPNVKYWWRIEPDVLFSGSWAALLRHTLAHPRSGSDDVLLPRLTTYMQDPKSYPHWQYNMDILKNIPKERWVYSLVSVGRYSTRFLHHMTELWAAGILGYEEIFLPMACIALSQPACKLGSFQKLRSAGWRTTQVANYFRFRPNWHCSEFLPAGIAHTQELWHPVKHRECWVNYLDSCTADGCNASLALDVTPPLLGREKRPNQTPRKKG</sequence>
<dbReference type="AlphaFoldDB" id="A0A7S4C3B7"/>
<evidence type="ECO:0000313" key="1">
    <source>
        <dbReference type="EMBL" id="CAE0785636.1"/>
    </source>
</evidence>